<organism evidence="3 4">
    <name type="scientific">Forsythia ovata</name>
    <dbReference type="NCBI Taxonomy" id="205694"/>
    <lineage>
        <taxon>Eukaryota</taxon>
        <taxon>Viridiplantae</taxon>
        <taxon>Streptophyta</taxon>
        <taxon>Embryophyta</taxon>
        <taxon>Tracheophyta</taxon>
        <taxon>Spermatophyta</taxon>
        <taxon>Magnoliopsida</taxon>
        <taxon>eudicotyledons</taxon>
        <taxon>Gunneridae</taxon>
        <taxon>Pentapetalae</taxon>
        <taxon>asterids</taxon>
        <taxon>lamiids</taxon>
        <taxon>Lamiales</taxon>
        <taxon>Oleaceae</taxon>
        <taxon>Forsythieae</taxon>
        <taxon>Forsythia</taxon>
    </lineage>
</organism>
<dbReference type="AlphaFoldDB" id="A0ABD1WSK9"/>
<comment type="caution">
    <text evidence="3">The sequence shown here is derived from an EMBL/GenBank/DDBJ whole genome shotgun (WGS) entry which is preliminary data.</text>
</comment>
<evidence type="ECO:0000259" key="2">
    <source>
        <dbReference type="Pfam" id="PF13963"/>
    </source>
</evidence>
<proteinExistence type="predicted"/>
<dbReference type="Pfam" id="PF13963">
    <property type="entry name" value="Transpos_assoc"/>
    <property type="match status" value="1"/>
</dbReference>
<evidence type="ECO:0000256" key="1">
    <source>
        <dbReference type="SAM" id="Coils"/>
    </source>
</evidence>
<dbReference type="Proteomes" id="UP001604277">
    <property type="component" value="Unassembled WGS sequence"/>
</dbReference>
<dbReference type="InterPro" id="IPR029480">
    <property type="entry name" value="Transpos_assoc"/>
</dbReference>
<feature type="domain" description="Transposase-associated" evidence="2">
    <location>
        <begin position="3"/>
        <end position="75"/>
    </location>
</feature>
<protein>
    <submittedName>
        <fullName evidence="3">Transposase associated domain-containing protein</fullName>
    </submittedName>
</protein>
<evidence type="ECO:0000313" key="4">
    <source>
        <dbReference type="Proteomes" id="UP001604277"/>
    </source>
</evidence>
<keyword evidence="4" id="KW-1185">Reference proteome</keyword>
<keyword evidence="1" id="KW-0175">Coiled coil</keyword>
<dbReference type="EMBL" id="JBFOLJ010000002">
    <property type="protein sequence ID" value="KAL2552687.1"/>
    <property type="molecule type" value="Genomic_DNA"/>
</dbReference>
<gene>
    <name evidence="3" type="ORF">Fot_06306</name>
</gene>
<reference evidence="4" key="1">
    <citation type="submission" date="2024-07" db="EMBL/GenBank/DDBJ databases">
        <title>Two chromosome-level genome assemblies of Korean endemic species Abeliophyllum distichum and Forsythia ovata (Oleaceae).</title>
        <authorList>
            <person name="Jang H."/>
        </authorList>
    </citation>
    <scope>NUCLEOTIDE SEQUENCE [LARGE SCALE GENOMIC DNA]</scope>
</reference>
<evidence type="ECO:0000313" key="3">
    <source>
        <dbReference type="EMBL" id="KAL2552687.1"/>
    </source>
</evidence>
<sequence>MDKNWVHMHPCTKEFNDGLKSFIERTFAHGFVCASKVKCPCIDCKTMNDVNKETLYEHLIFRGMMSNYKVWHHHGGKFETTLTPKPTIDTIDGKGCECSNGGDRGYIIDMLRDRFEMPVVDKDIEGVAEETDVYLVMDEMKELVDKATYGGSSMYSIGHDDIFTQVMGLDSRGRKRCFGRATFVEIFLNTTSNRDNAEVRSLEGNVVDVEEELKSTKEELNNTQQQCADMKSTTNVLQDSLKTTIDELAMMWEYFRLFLADESLDGEDDDMSCGGYGFRIEVVTRARKRSFEREIENVEAHEPRLNVVHVTLFFVMRIKWFLDCGDSQNADYEVCQ</sequence>
<feature type="coiled-coil region" evidence="1">
    <location>
        <begin position="199"/>
        <end position="233"/>
    </location>
</feature>
<accession>A0ABD1WSK9</accession>
<name>A0ABD1WSK9_9LAMI</name>